<proteinExistence type="predicted"/>
<sequence>MSFELEGTDCMPSISGGYLVIKFDDNEIGMVSVPSPIFADRHRDSINQNFDNFEDKFGNQYSILVTSSNVGVDWTVTVKNNDDESDLEEKLEVEYIANDF</sequence>
<accession>A0ABV4LYE6</accession>
<evidence type="ECO:0000313" key="1">
    <source>
        <dbReference type="EMBL" id="MEZ8183452.1"/>
    </source>
</evidence>
<organism evidence="1 2">
    <name type="scientific">Vibrio splendidus</name>
    <dbReference type="NCBI Taxonomy" id="29497"/>
    <lineage>
        <taxon>Bacteria</taxon>
        <taxon>Pseudomonadati</taxon>
        <taxon>Pseudomonadota</taxon>
        <taxon>Gammaproteobacteria</taxon>
        <taxon>Vibrionales</taxon>
        <taxon>Vibrionaceae</taxon>
        <taxon>Vibrio</taxon>
    </lineage>
</organism>
<dbReference type="RefSeq" id="WP_371691372.1">
    <property type="nucleotide sequence ID" value="NZ_JBGONW010000040.1"/>
</dbReference>
<comment type="caution">
    <text evidence="1">The sequence shown here is derived from an EMBL/GenBank/DDBJ whole genome shotgun (WGS) entry which is preliminary data.</text>
</comment>
<dbReference type="Proteomes" id="UP001569200">
    <property type="component" value="Unassembled WGS sequence"/>
</dbReference>
<gene>
    <name evidence="1" type="ORF">ACED33_22480</name>
</gene>
<protein>
    <submittedName>
        <fullName evidence="1">Uncharacterized protein</fullName>
    </submittedName>
</protein>
<dbReference type="EMBL" id="JBGOOW010000043">
    <property type="protein sequence ID" value="MEZ8183452.1"/>
    <property type="molecule type" value="Genomic_DNA"/>
</dbReference>
<keyword evidence="2" id="KW-1185">Reference proteome</keyword>
<name>A0ABV4LYE6_VIBSP</name>
<reference evidence="1 2" key="1">
    <citation type="submission" date="2024-06" db="EMBL/GenBank/DDBJ databases">
        <authorList>
            <person name="Steensen K."/>
            <person name="Seneca J."/>
            <person name="Bartlau N."/>
            <person name="Yu A.X."/>
            <person name="Polz M.F."/>
        </authorList>
    </citation>
    <scope>NUCLEOTIDE SEQUENCE [LARGE SCALE GENOMIC DNA]</scope>
    <source>
        <strain evidence="1 2">1F145</strain>
    </source>
</reference>
<evidence type="ECO:0000313" key="2">
    <source>
        <dbReference type="Proteomes" id="UP001569200"/>
    </source>
</evidence>